<dbReference type="GO" id="GO:0005829">
    <property type="term" value="C:cytosol"/>
    <property type="evidence" value="ECO:0007669"/>
    <property type="project" value="TreeGrafter"/>
</dbReference>
<dbReference type="KEGG" id="ptx:ABW99_05530"/>
<keyword evidence="7" id="KW-1185">Reference proteome</keyword>
<organism evidence="6 7">
    <name type="scientific">Pandoraea thiooxydans</name>
    <dbReference type="NCBI Taxonomy" id="445709"/>
    <lineage>
        <taxon>Bacteria</taxon>
        <taxon>Pseudomonadati</taxon>
        <taxon>Pseudomonadota</taxon>
        <taxon>Betaproteobacteria</taxon>
        <taxon>Burkholderiales</taxon>
        <taxon>Burkholderiaceae</taxon>
        <taxon>Pandoraea</taxon>
    </lineage>
</organism>
<feature type="domain" description="Alcohol dehydrogenase iron-type/glycerol dehydrogenase GldA" evidence="4">
    <location>
        <begin position="9"/>
        <end position="175"/>
    </location>
</feature>
<dbReference type="STRING" id="445709.ABW99_05530"/>
<evidence type="ECO:0000259" key="4">
    <source>
        <dbReference type="Pfam" id="PF00465"/>
    </source>
</evidence>
<dbReference type="InterPro" id="IPR044731">
    <property type="entry name" value="BDH-like"/>
</dbReference>
<dbReference type="PANTHER" id="PTHR43633">
    <property type="entry name" value="ALCOHOL DEHYDROGENASE YQHD"/>
    <property type="match status" value="1"/>
</dbReference>
<evidence type="ECO:0000256" key="1">
    <source>
        <dbReference type="ARBA" id="ARBA00001962"/>
    </source>
</evidence>
<dbReference type="InterPro" id="IPR018211">
    <property type="entry name" value="ADH_Fe_CS"/>
</dbReference>
<dbReference type="PROSITE" id="PS00913">
    <property type="entry name" value="ADH_IRON_1"/>
    <property type="match status" value="1"/>
</dbReference>
<gene>
    <name evidence="6" type="ORF">ABW99_05530</name>
</gene>
<dbReference type="GO" id="GO:0008106">
    <property type="term" value="F:alcohol dehydrogenase (NADP+) activity"/>
    <property type="evidence" value="ECO:0007669"/>
    <property type="project" value="TreeGrafter"/>
</dbReference>
<comment type="cofactor">
    <cofactor evidence="1">
        <name>Fe cation</name>
        <dbReference type="ChEBI" id="CHEBI:24875"/>
    </cofactor>
</comment>
<dbReference type="GO" id="GO:1990002">
    <property type="term" value="F:methylglyoxal reductase (NADPH) (acetol producing) activity"/>
    <property type="evidence" value="ECO:0007669"/>
    <property type="project" value="TreeGrafter"/>
</dbReference>
<dbReference type="Gene3D" id="1.20.1090.10">
    <property type="entry name" value="Dehydroquinate synthase-like - alpha domain"/>
    <property type="match status" value="1"/>
</dbReference>
<dbReference type="InterPro" id="IPR001670">
    <property type="entry name" value="ADH_Fe/GldA"/>
</dbReference>
<dbReference type="Pfam" id="PF00465">
    <property type="entry name" value="Fe-ADH"/>
    <property type="match status" value="1"/>
</dbReference>
<dbReference type="FunFam" id="3.40.50.1970:FF:000003">
    <property type="entry name" value="Alcohol dehydrogenase, iron-containing"/>
    <property type="match status" value="1"/>
</dbReference>
<dbReference type="Gene3D" id="3.40.50.1970">
    <property type="match status" value="1"/>
</dbReference>
<dbReference type="PATRIC" id="fig|445709.3.peg.1192"/>
<dbReference type="RefSeq" id="WP_047213490.1">
    <property type="nucleotide sequence ID" value="NZ_CP011568.3"/>
</dbReference>
<dbReference type="InterPro" id="IPR056798">
    <property type="entry name" value="ADH_Fe_C"/>
</dbReference>
<evidence type="ECO:0000313" key="7">
    <source>
        <dbReference type="Proteomes" id="UP000036700"/>
    </source>
</evidence>
<dbReference type="SUPFAM" id="SSF56796">
    <property type="entry name" value="Dehydroquinate synthase-like"/>
    <property type="match status" value="1"/>
</dbReference>
<accession>A0A0G3EL24</accession>
<dbReference type="EMBL" id="CP011568">
    <property type="protein sequence ID" value="AKJ67763.1"/>
    <property type="molecule type" value="Genomic_DNA"/>
</dbReference>
<dbReference type="OrthoDB" id="9778433at2"/>
<feature type="domain" description="Fe-containing alcohol dehydrogenase-like C-terminal" evidence="5">
    <location>
        <begin position="187"/>
        <end position="375"/>
    </location>
</feature>
<dbReference type="Pfam" id="PF25137">
    <property type="entry name" value="ADH_Fe_C"/>
    <property type="match status" value="1"/>
</dbReference>
<dbReference type="FunFam" id="1.20.1090.10:FF:000005">
    <property type="entry name" value="Alcohol dehydrogenase YqhD"/>
    <property type="match status" value="1"/>
</dbReference>
<dbReference type="PROSITE" id="PS00060">
    <property type="entry name" value="ADH_IRON_2"/>
    <property type="match status" value="1"/>
</dbReference>
<dbReference type="AlphaFoldDB" id="A0A0G3EL24"/>
<evidence type="ECO:0000259" key="5">
    <source>
        <dbReference type="Pfam" id="PF25137"/>
    </source>
</evidence>
<evidence type="ECO:0000256" key="2">
    <source>
        <dbReference type="ARBA" id="ARBA00007358"/>
    </source>
</evidence>
<dbReference type="PANTHER" id="PTHR43633:SF1">
    <property type="entry name" value="ALCOHOL DEHYDROGENASE YQHD"/>
    <property type="match status" value="1"/>
</dbReference>
<keyword evidence="3" id="KW-0560">Oxidoreductase</keyword>
<dbReference type="GO" id="GO:0046872">
    <property type="term" value="F:metal ion binding"/>
    <property type="evidence" value="ECO:0007669"/>
    <property type="project" value="InterPro"/>
</dbReference>
<reference evidence="7" key="1">
    <citation type="submission" date="2015-06" db="EMBL/GenBank/DDBJ databases">
        <authorList>
            <person name="Lim Y.L."/>
            <person name="Ee R."/>
            <person name="Yong D."/>
            <person name="How K.Y."/>
            <person name="Yin W.F."/>
            <person name="Chan K.G."/>
        </authorList>
    </citation>
    <scope>NUCLEOTIDE SEQUENCE [LARGE SCALE GENOMIC DNA]</scope>
    <source>
        <strain evidence="7">DSM 25325</strain>
    </source>
</reference>
<comment type="similarity">
    <text evidence="2">Belongs to the iron-containing alcohol dehydrogenase family.</text>
</comment>
<evidence type="ECO:0000256" key="3">
    <source>
        <dbReference type="ARBA" id="ARBA00023002"/>
    </source>
</evidence>
<dbReference type="GO" id="GO:1990362">
    <property type="term" value="F:butanol dehydrogenase (NAD+) activity"/>
    <property type="evidence" value="ECO:0007669"/>
    <property type="project" value="InterPro"/>
</dbReference>
<sequence>MQNFDYFNPTRIVFGEDTIGRLSELLPSGARVLVLYGGASAEKNGTLAEVRAALAKHDFAEFGGIEPNPSYETLMRAVGQVHREQRDFLLAVGGGSVIDGTKFVAAAALFDGEPWQIMEARGENVTRALPLGSVLTLPATGSEMNNGAVITRRATHAKLPFHSQHTFPRFSILDPRKTFTLPPRQVANGVVDAFTHIIEQYLTYPAGGLAQDRFAEGLLQTLIEIGPRALAEPHDYEVRANLMWVATLALNGLIGAGVPHDWATHMIGHELTARYNIDHARTLAIVLPPMLQVRRDSKRAKLLQYAQRVWGITQGSEDERIDAAIERTRAFFESLDVKTRLQDYAINAAALDDLIAQLEAHDMTALGERQDVTLEVSRRVLEAAL</sequence>
<evidence type="ECO:0000313" key="6">
    <source>
        <dbReference type="EMBL" id="AKJ67763.1"/>
    </source>
</evidence>
<name>A0A0G3EL24_9BURK</name>
<dbReference type="CDD" id="cd08187">
    <property type="entry name" value="BDH"/>
    <property type="match status" value="1"/>
</dbReference>
<protein>
    <submittedName>
        <fullName evidence="6">Aldehyde reductase</fullName>
    </submittedName>
</protein>
<proteinExistence type="inferred from homology"/>
<dbReference type="Proteomes" id="UP000036700">
    <property type="component" value="Chromosome"/>
</dbReference>